<keyword evidence="4 6" id="KW-0687">Ribonucleoprotein</keyword>
<dbReference type="GO" id="GO:0070180">
    <property type="term" value="F:large ribosomal subunit rRNA binding"/>
    <property type="evidence" value="ECO:0007669"/>
    <property type="project" value="UniProtKB-UniRule"/>
</dbReference>
<evidence type="ECO:0000256" key="1">
    <source>
        <dbReference type="ARBA" id="ARBA00002633"/>
    </source>
</evidence>
<dbReference type="NCBIfam" id="NF000955">
    <property type="entry name" value="PRK00099.1-1"/>
    <property type="match status" value="1"/>
</dbReference>
<dbReference type="HAMAP" id="MF_00362">
    <property type="entry name" value="Ribosomal_uL10"/>
    <property type="match status" value="1"/>
</dbReference>
<dbReference type="GO" id="GO:0006412">
    <property type="term" value="P:translation"/>
    <property type="evidence" value="ECO:0007669"/>
    <property type="project" value="UniProtKB-UniRule"/>
</dbReference>
<reference evidence="7 8" key="1">
    <citation type="journal article" date="2016" name="Front. Microbiol.">
        <title>Fuerstia marisgermanicae gen. nov., sp. nov., an Unusual Member of the Phylum Planctomycetes from the German Wadden Sea.</title>
        <authorList>
            <person name="Kohn T."/>
            <person name="Heuer A."/>
            <person name="Jogler M."/>
            <person name="Vollmers J."/>
            <person name="Boedeker C."/>
            <person name="Bunk B."/>
            <person name="Rast P."/>
            <person name="Borchert D."/>
            <person name="Glockner I."/>
            <person name="Freese H.M."/>
            <person name="Klenk H.P."/>
            <person name="Overmann J."/>
            <person name="Kaster A.K."/>
            <person name="Rohde M."/>
            <person name="Wiegand S."/>
            <person name="Jogler C."/>
        </authorList>
    </citation>
    <scope>NUCLEOTIDE SEQUENCE [LARGE SCALE GENOMIC DNA]</scope>
    <source>
        <strain evidence="7 8">NH11</strain>
    </source>
</reference>
<organism evidence="7 8">
    <name type="scientific">Fuerstiella marisgermanici</name>
    <dbReference type="NCBI Taxonomy" id="1891926"/>
    <lineage>
        <taxon>Bacteria</taxon>
        <taxon>Pseudomonadati</taxon>
        <taxon>Planctomycetota</taxon>
        <taxon>Planctomycetia</taxon>
        <taxon>Planctomycetales</taxon>
        <taxon>Planctomycetaceae</taxon>
        <taxon>Fuerstiella</taxon>
    </lineage>
</organism>
<keyword evidence="6" id="KW-0694">RNA-binding</keyword>
<dbReference type="RefSeq" id="WP_077027138.1">
    <property type="nucleotide sequence ID" value="NZ_CP017641.1"/>
</dbReference>
<evidence type="ECO:0000313" key="7">
    <source>
        <dbReference type="EMBL" id="APZ96066.1"/>
    </source>
</evidence>
<dbReference type="EMBL" id="CP017641">
    <property type="protein sequence ID" value="APZ96066.1"/>
    <property type="molecule type" value="Genomic_DNA"/>
</dbReference>
<sequence length="171" mass="18057">MSRQIKDMLIEDIQSRIGEHRDMLVVDCSKMDAISANELRIGLRDANISALTVKNSIARNALSRMDITGLEDILAGPSTLMWGGEDVVALSKEITKWSKQLKGLAIKGATVEGQGLDAAGVESLSKSPGRVELISELAGLMLAPGRQLAGAMQGPGGQLAGCLKKISGDED</sequence>
<protein>
    <recommendedName>
        <fullName evidence="5 6">Large ribosomal subunit protein uL10</fullName>
    </recommendedName>
</protein>
<dbReference type="STRING" id="1891926.Fuma_05729"/>
<dbReference type="Gene3D" id="6.10.250.290">
    <property type="match status" value="1"/>
</dbReference>
<comment type="function">
    <text evidence="1 6">Forms part of the ribosomal stalk, playing a central role in the interaction of the ribosome with GTP-bound translation factors.</text>
</comment>
<dbReference type="CDD" id="cd05797">
    <property type="entry name" value="Ribosomal_L10"/>
    <property type="match status" value="1"/>
</dbReference>
<evidence type="ECO:0000256" key="2">
    <source>
        <dbReference type="ARBA" id="ARBA00008889"/>
    </source>
</evidence>
<dbReference type="InterPro" id="IPR047865">
    <property type="entry name" value="Ribosomal_uL10_bac_type"/>
</dbReference>
<dbReference type="Proteomes" id="UP000187735">
    <property type="component" value="Chromosome"/>
</dbReference>
<name>A0A1P8WPS8_9PLAN</name>
<keyword evidence="6" id="KW-0699">rRNA-binding</keyword>
<dbReference type="KEGG" id="fmr:Fuma_05729"/>
<dbReference type="Gene3D" id="3.30.70.1730">
    <property type="match status" value="1"/>
</dbReference>
<accession>A0A1P8WPS8</accession>
<keyword evidence="3 6" id="KW-0689">Ribosomal protein</keyword>
<keyword evidence="8" id="KW-1185">Reference proteome</keyword>
<evidence type="ECO:0000256" key="5">
    <source>
        <dbReference type="ARBA" id="ARBA00035202"/>
    </source>
</evidence>
<dbReference type="Pfam" id="PF00466">
    <property type="entry name" value="Ribosomal_L10"/>
    <property type="match status" value="1"/>
</dbReference>
<evidence type="ECO:0000256" key="3">
    <source>
        <dbReference type="ARBA" id="ARBA00022980"/>
    </source>
</evidence>
<dbReference type="PANTHER" id="PTHR11560">
    <property type="entry name" value="39S RIBOSOMAL PROTEIN L10, MITOCHONDRIAL"/>
    <property type="match status" value="1"/>
</dbReference>
<proteinExistence type="inferred from homology"/>
<evidence type="ECO:0000313" key="8">
    <source>
        <dbReference type="Proteomes" id="UP000187735"/>
    </source>
</evidence>
<dbReference type="InterPro" id="IPR043141">
    <property type="entry name" value="Ribosomal_uL10-like_sf"/>
</dbReference>
<dbReference type="InterPro" id="IPR001790">
    <property type="entry name" value="Ribosomal_uL10"/>
</dbReference>
<comment type="subunit">
    <text evidence="6">Part of the ribosomal stalk of the 50S ribosomal subunit. The N-terminus interacts with L11 and the large rRNA to form the base of the stalk. The C-terminus forms an elongated spine to which L12 dimers bind in a sequential fashion forming a multimeric L10(L12)X complex.</text>
</comment>
<dbReference type="OrthoDB" id="278380at2"/>
<dbReference type="InterPro" id="IPR022973">
    <property type="entry name" value="Ribosomal_uL10_bac"/>
</dbReference>
<evidence type="ECO:0000256" key="4">
    <source>
        <dbReference type="ARBA" id="ARBA00023274"/>
    </source>
</evidence>
<dbReference type="AlphaFoldDB" id="A0A1P8WPS8"/>
<dbReference type="GO" id="GO:1990904">
    <property type="term" value="C:ribonucleoprotein complex"/>
    <property type="evidence" value="ECO:0007669"/>
    <property type="project" value="UniProtKB-KW"/>
</dbReference>
<comment type="similarity">
    <text evidence="2 6">Belongs to the universal ribosomal protein uL10 family.</text>
</comment>
<dbReference type="GO" id="GO:0005840">
    <property type="term" value="C:ribosome"/>
    <property type="evidence" value="ECO:0007669"/>
    <property type="project" value="UniProtKB-KW"/>
</dbReference>
<dbReference type="SUPFAM" id="SSF160369">
    <property type="entry name" value="Ribosomal protein L10-like"/>
    <property type="match status" value="1"/>
</dbReference>
<evidence type="ECO:0000256" key="6">
    <source>
        <dbReference type="HAMAP-Rule" id="MF_00362"/>
    </source>
</evidence>
<gene>
    <name evidence="6 7" type="primary">rplJ</name>
    <name evidence="7" type="ORF">Fuma_05729</name>
</gene>